<comment type="caution">
    <text evidence="5">The sequence shown here is derived from an EMBL/GenBank/DDBJ whole genome shotgun (WGS) entry which is preliminary data.</text>
</comment>
<dbReference type="AlphaFoldDB" id="A0A7Y4DPZ8"/>
<dbReference type="InterPro" id="IPR050469">
    <property type="entry name" value="Diguanylate_Cyclase"/>
</dbReference>
<dbReference type="PROSITE" id="PS50887">
    <property type="entry name" value="GGDEF"/>
    <property type="match status" value="1"/>
</dbReference>
<feature type="transmembrane region" description="Helical" evidence="3">
    <location>
        <begin position="15"/>
        <end position="35"/>
    </location>
</feature>
<dbReference type="InterPro" id="IPR043128">
    <property type="entry name" value="Rev_trsase/Diguanyl_cyclase"/>
</dbReference>
<feature type="transmembrane region" description="Helical" evidence="3">
    <location>
        <begin position="41"/>
        <end position="59"/>
    </location>
</feature>
<dbReference type="SMART" id="SM00267">
    <property type="entry name" value="GGDEF"/>
    <property type="match status" value="1"/>
</dbReference>
<accession>A0A7Y4DPZ8</accession>
<proteinExistence type="predicted"/>
<dbReference type="GO" id="GO:0052621">
    <property type="term" value="F:diguanylate cyclase activity"/>
    <property type="evidence" value="ECO:0007669"/>
    <property type="project" value="UniProtKB-EC"/>
</dbReference>
<feature type="transmembrane region" description="Helical" evidence="3">
    <location>
        <begin position="139"/>
        <end position="159"/>
    </location>
</feature>
<dbReference type="NCBIfam" id="TIGR00254">
    <property type="entry name" value="GGDEF"/>
    <property type="match status" value="1"/>
</dbReference>
<evidence type="ECO:0000256" key="2">
    <source>
        <dbReference type="ARBA" id="ARBA00034247"/>
    </source>
</evidence>
<dbReference type="InterPro" id="IPR000160">
    <property type="entry name" value="GGDEF_dom"/>
</dbReference>
<evidence type="ECO:0000313" key="6">
    <source>
        <dbReference type="Proteomes" id="UP000525336"/>
    </source>
</evidence>
<sequence length="334" mass="37356">MSIEFTKESAIRDHVLKSVSIALALFVLVVASSNFFLSKDYVLGSLEVLISLILFHVYYETKRGFSLSWQPLLLATVITGGLLYGFTNAKPQAAIVMWVFVLPPLYQLLFNRFIGSLFTFAMLGATALLYFPNLFSEDVYPFAFVNFVIPYSMIWLISFNHESVRIGVKERLEQLARTDALTGAFNRLALQQDASNTLHHSPADYLLHFDLDWFKAVNDTYGHSTGDQVLKEVVSKTQRVLPSGKVYRIGGEEFCVIFEAENFEDATRKADGLKESIAEMTVSKGDHHIKVTISGGLIELSSLGMTEQLDDALQRTDKALYKAKQSGRNLIVAA</sequence>
<dbReference type="PANTHER" id="PTHR45138">
    <property type="entry name" value="REGULATORY COMPONENTS OF SENSORY TRANSDUCTION SYSTEM"/>
    <property type="match status" value="1"/>
</dbReference>
<name>A0A7Y4DPZ8_9VIBR</name>
<dbReference type="Gene3D" id="3.30.70.270">
    <property type="match status" value="1"/>
</dbReference>
<feature type="domain" description="GGDEF" evidence="4">
    <location>
        <begin position="202"/>
        <end position="334"/>
    </location>
</feature>
<dbReference type="SUPFAM" id="SSF55073">
    <property type="entry name" value="Nucleotide cyclase"/>
    <property type="match status" value="1"/>
</dbReference>
<dbReference type="CDD" id="cd01949">
    <property type="entry name" value="GGDEF"/>
    <property type="match status" value="1"/>
</dbReference>
<evidence type="ECO:0000259" key="4">
    <source>
        <dbReference type="PROSITE" id="PS50887"/>
    </source>
</evidence>
<keyword evidence="3" id="KW-0472">Membrane</keyword>
<dbReference type="InterPro" id="IPR029787">
    <property type="entry name" value="Nucleotide_cyclase"/>
</dbReference>
<dbReference type="EC" id="2.7.7.65" evidence="1"/>
<dbReference type="Pfam" id="PF20966">
    <property type="entry name" value="MASE6"/>
    <property type="match status" value="1"/>
</dbReference>
<keyword evidence="3" id="KW-1133">Transmembrane helix</keyword>
<keyword evidence="3" id="KW-0812">Transmembrane</keyword>
<feature type="transmembrane region" description="Helical" evidence="3">
    <location>
        <begin position="117"/>
        <end position="133"/>
    </location>
</feature>
<dbReference type="InterPro" id="IPR048435">
    <property type="entry name" value="MASE6"/>
</dbReference>
<dbReference type="RefSeq" id="WP_171366593.1">
    <property type="nucleotide sequence ID" value="NZ_VTXW01000002.1"/>
</dbReference>
<reference evidence="5 6" key="1">
    <citation type="submission" date="2019-09" db="EMBL/GenBank/DDBJ databases">
        <title>Draft genome sequencing and comparative genomics of hatchery-associated Vibrios.</title>
        <authorList>
            <person name="Kehlet-Delgado H."/>
            <person name="Mueller R.S."/>
        </authorList>
    </citation>
    <scope>NUCLEOTIDE SEQUENCE [LARGE SCALE GENOMIC DNA]</scope>
    <source>
        <strain evidence="5 6">00-90-10</strain>
    </source>
</reference>
<evidence type="ECO:0000256" key="1">
    <source>
        <dbReference type="ARBA" id="ARBA00012528"/>
    </source>
</evidence>
<dbReference type="Proteomes" id="UP000525336">
    <property type="component" value="Unassembled WGS sequence"/>
</dbReference>
<organism evidence="5 6">
    <name type="scientific">Vibrio chagasii</name>
    <dbReference type="NCBI Taxonomy" id="170679"/>
    <lineage>
        <taxon>Bacteria</taxon>
        <taxon>Pseudomonadati</taxon>
        <taxon>Pseudomonadota</taxon>
        <taxon>Gammaproteobacteria</taxon>
        <taxon>Vibrionales</taxon>
        <taxon>Vibrionaceae</taxon>
        <taxon>Vibrio</taxon>
    </lineage>
</organism>
<evidence type="ECO:0000256" key="3">
    <source>
        <dbReference type="SAM" id="Phobius"/>
    </source>
</evidence>
<feature type="transmembrane region" description="Helical" evidence="3">
    <location>
        <begin position="71"/>
        <end position="87"/>
    </location>
</feature>
<gene>
    <name evidence="5" type="ORF">F0245_02305</name>
</gene>
<dbReference type="Pfam" id="PF00990">
    <property type="entry name" value="GGDEF"/>
    <property type="match status" value="1"/>
</dbReference>
<evidence type="ECO:0000313" key="5">
    <source>
        <dbReference type="EMBL" id="NOH32214.1"/>
    </source>
</evidence>
<protein>
    <recommendedName>
        <fullName evidence="1">diguanylate cyclase</fullName>
        <ecNumber evidence="1">2.7.7.65</ecNumber>
    </recommendedName>
</protein>
<dbReference type="EMBL" id="VTXW01000002">
    <property type="protein sequence ID" value="NOH32214.1"/>
    <property type="molecule type" value="Genomic_DNA"/>
</dbReference>
<comment type="catalytic activity">
    <reaction evidence="2">
        <text>2 GTP = 3',3'-c-di-GMP + 2 diphosphate</text>
        <dbReference type="Rhea" id="RHEA:24898"/>
        <dbReference type="ChEBI" id="CHEBI:33019"/>
        <dbReference type="ChEBI" id="CHEBI:37565"/>
        <dbReference type="ChEBI" id="CHEBI:58805"/>
        <dbReference type="EC" id="2.7.7.65"/>
    </reaction>
</comment>
<dbReference type="PANTHER" id="PTHR45138:SF9">
    <property type="entry name" value="DIGUANYLATE CYCLASE DGCM-RELATED"/>
    <property type="match status" value="1"/>
</dbReference>